<comment type="caution">
    <text evidence="7">The sequence shown here is derived from an EMBL/GenBank/DDBJ whole genome shotgun (WGS) entry which is preliminary data.</text>
</comment>
<keyword evidence="3 7" id="KW-0378">Hydrolase</keyword>
<comment type="similarity">
    <text evidence="1">Belongs to the peptidase C40 family.</text>
</comment>
<gene>
    <name evidence="7" type="ORF">DF286_12790</name>
</gene>
<accession>A0A2U2J5N8</accession>
<name>A0A2U2J5N8_9SPHN</name>
<feature type="region of interest" description="Disordered" evidence="5">
    <location>
        <begin position="1"/>
        <end position="28"/>
    </location>
</feature>
<dbReference type="PANTHER" id="PTHR47359:SF3">
    <property type="entry name" value="NLP_P60 DOMAIN-CONTAINING PROTEIN-RELATED"/>
    <property type="match status" value="1"/>
</dbReference>
<keyword evidence="8" id="KW-1185">Reference proteome</keyword>
<dbReference type="Proteomes" id="UP000245916">
    <property type="component" value="Unassembled WGS sequence"/>
</dbReference>
<dbReference type="SUPFAM" id="SSF54001">
    <property type="entry name" value="Cysteine proteinases"/>
    <property type="match status" value="1"/>
</dbReference>
<dbReference type="PROSITE" id="PS51935">
    <property type="entry name" value="NLPC_P60"/>
    <property type="match status" value="1"/>
</dbReference>
<dbReference type="PANTHER" id="PTHR47359">
    <property type="entry name" value="PEPTIDOGLYCAN DL-ENDOPEPTIDASE CWLO"/>
    <property type="match status" value="1"/>
</dbReference>
<organism evidence="7 8">
    <name type="scientific">Allosphingosinicella humi</name>
    <dbReference type="NCBI Taxonomy" id="2068657"/>
    <lineage>
        <taxon>Bacteria</taxon>
        <taxon>Pseudomonadati</taxon>
        <taxon>Pseudomonadota</taxon>
        <taxon>Alphaproteobacteria</taxon>
        <taxon>Sphingomonadales</taxon>
        <taxon>Sphingomonadaceae</taxon>
        <taxon>Allosphingosinicella</taxon>
    </lineage>
</organism>
<dbReference type="Gene3D" id="3.90.1720.10">
    <property type="entry name" value="endopeptidase domain like (from Nostoc punctiforme)"/>
    <property type="match status" value="1"/>
</dbReference>
<evidence type="ECO:0000256" key="1">
    <source>
        <dbReference type="ARBA" id="ARBA00007074"/>
    </source>
</evidence>
<evidence type="ECO:0000256" key="5">
    <source>
        <dbReference type="SAM" id="MobiDB-lite"/>
    </source>
</evidence>
<evidence type="ECO:0000259" key="6">
    <source>
        <dbReference type="PROSITE" id="PS51935"/>
    </source>
</evidence>
<dbReference type="GO" id="GO:0008234">
    <property type="term" value="F:cysteine-type peptidase activity"/>
    <property type="evidence" value="ECO:0007669"/>
    <property type="project" value="UniProtKB-KW"/>
</dbReference>
<dbReference type="EMBL" id="QFFF01000001">
    <property type="protein sequence ID" value="PWG03655.1"/>
    <property type="molecule type" value="Genomic_DNA"/>
</dbReference>
<feature type="domain" description="NlpC/P60" evidence="6">
    <location>
        <begin position="190"/>
        <end position="306"/>
    </location>
</feature>
<evidence type="ECO:0000313" key="7">
    <source>
        <dbReference type="EMBL" id="PWG03655.1"/>
    </source>
</evidence>
<dbReference type="OrthoDB" id="9813368at2"/>
<dbReference type="GO" id="GO:0006508">
    <property type="term" value="P:proteolysis"/>
    <property type="evidence" value="ECO:0007669"/>
    <property type="project" value="UniProtKB-KW"/>
</dbReference>
<dbReference type="InterPro" id="IPR041382">
    <property type="entry name" value="SH3_16"/>
</dbReference>
<dbReference type="InterPro" id="IPR038765">
    <property type="entry name" value="Papain-like_cys_pep_sf"/>
</dbReference>
<keyword evidence="4" id="KW-0788">Thiol protease</keyword>
<protein>
    <submittedName>
        <fullName evidence="7">Glycoside hydrolase</fullName>
    </submittedName>
</protein>
<sequence>MTASNEISSRTARPAAPPKIEDSSSSTAERFRLTEPSLTLDHRVHAYRRDLADVALAGHLFAPHYARPLVRSCGSHRTFVYPAPGGDGQPSSELLPGEEFAVLEVSGHWAWGYCRYDHYVGYVEAIALVEPLASTHIVAAATAPILPEPDVHAPAIAQLPMGSRVCGHESHGFLATDGGFIPSTHVREIGAWEQDCVGIAERFLGAPYLLGGRSIHGIDCSGLVQLSLGLCGLHAPRDSDQQRSLGSSLDADAPLARGDLIFFEGHVGLMKDGTDLIHATGHHGKVLIEPLAAVSARVPIHDRRRLV</sequence>
<dbReference type="AlphaFoldDB" id="A0A2U2J5N8"/>
<evidence type="ECO:0000256" key="3">
    <source>
        <dbReference type="ARBA" id="ARBA00022801"/>
    </source>
</evidence>
<evidence type="ECO:0000256" key="2">
    <source>
        <dbReference type="ARBA" id="ARBA00022670"/>
    </source>
</evidence>
<feature type="compositionally biased region" description="Polar residues" evidence="5">
    <location>
        <begin position="1"/>
        <end position="11"/>
    </location>
</feature>
<dbReference type="InterPro" id="IPR051794">
    <property type="entry name" value="PG_Endopeptidase_C40"/>
</dbReference>
<keyword evidence="2" id="KW-0645">Protease</keyword>
<proteinExistence type="inferred from homology"/>
<evidence type="ECO:0000313" key="8">
    <source>
        <dbReference type="Proteomes" id="UP000245916"/>
    </source>
</evidence>
<reference evidence="7 8" key="1">
    <citation type="submission" date="2018-05" db="EMBL/GenBank/DDBJ databases">
        <title>Genome of Sphingosinicella humi QZX222.</title>
        <authorList>
            <person name="Qiao Z."/>
            <person name="Wang G."/>
        </authorList>
    </citation>
    <scope>NUCLEOTIDE SEQUENCE [LARGE SCALE GENOMIC DNA]</scope>
    <source>
        <strain evidence="7 8">QZX222</strain>
    </source>
</reference>
<dbReference type="Pfam" id="PF00877">
    <property type="entry name" value="NLPC_P60"/>
    <property type="match status" value="1"/>
</dbReference>
<dbReference type="Pfam" id="PF18348">
    <property type="entry name" value="SH3_16"/>
    <property type="match status" value="1"/>
</dbReference>
<dbReference type="RefSeq" id="WP_109271794.1">
    <property type="nucleotide sequence ID" value="NZ_QFFF01000001.1"/>
</dbReference>
<evidence type="ECO:0000256" key="4">
    <source>
        <dbReference type="ARBA" id="ARBA00022807"/>
    </source>
</evidence>
<dbReference type="InterPro" id="IPR000064">
    <property type="entry name" value="NLP_P60_dom"/>
</dbReference>